<dbReference type="RefSeq" id="WP_052332010.1">
    <property type="nucleotide sequence ID" value="NZ_CP012801.1"/>
</dbReference>
<dbReference type="EMBL" id="CP012801">
    <property type="protein sequence ID" value="ALJ57561.1"/>
    <property type="molecule type" value="Genomic_DNA"/>
</dbReference>
<proteinExistence type="predicted"/>
<dbReference type="SUPFAM" id="SSF53474">
    <property type="entry name" value="alpha/beta-Hydrolases"/>
    <property type="match status" value="1"/>
</dbReference>
<dbReference type="Pfam" id="PF05728">
    <property type="entry name" value="UPF0227"/>
    <property type="match status" value="1"/>
</dbReference>
<reference evidence="1 2" key="1">
    <citation type="journal article" date="2015" name="Science">
        <title>Genetic determinants of in vivo fitness and diet responsiveness in multiple human gut Bacteroides.</title>
        <authorList>
            <person name="Wu M."/>
            <person name="McNulty N.P."/>
            <person name="Rodionov D.A."/>
            <person name="Khoroshkin M.S."/>
            <person name="Griffin N.W."/>
            <person name="Cheng J."/>
            <person name="Latreille P."/>
            <person name="Kerstetter R.A."/>
            <person name="Terrapon N."/>
            <person name="Henrissat B."/>
            <person name="Osterman A.L."/>
            <person name="Gordon J.I."/>
        </authorList>
    </citation>
    <scope>NUCLEOTIDE SEQUENCE [LARGE SCALE GENOMIC DNA]</scope>
    <source>
        <strain evidence="1 2">WH2</strain>
    </source>
</reference>
<dbReference type="InterPro" id="IPR029058">
    <property type="entry name" value="AB_hydrolase_fold"/>
</dbReference>
<sequence>MKVNNILDNECSRSKDYFDPVTNTIDIRSDGLYPSNVLSNLCSNGFRFEGMVCGSMEGFLQSLKRKDPNKQRQICSMKGGNARKMSVTFWQTEQIVWWKGQAIDRQSNDFRQLIHRAYKAMFDQNERFRTALMQTRGIALIHTSGEDNPYKTILTPTEFCGILMDIRDSYDLRDKTQELKEKSVRRKKLLYMHGFGSSAASGTVTMLRKHLPGFDVVAPDIPVDPAEGLPFLRGLCMNEQPDVVVGTSMGGMYALQMHGYKRICVNPAFEMSNKSKVLTTGIHEYSNPRKDSSTHFEITSDTIRHFAEMEEHQFDAVTDVDRKQVWGMFADNDTQVDEEPLFLQHYTQVIHFSGEHRLDEAAIKNVLVPLINNIVQ</sequence>
<dbReference type="Gene3D" id="3.40.50.1820">
    <property type="entry name" value="alpha/beta hydrolase"/>
    <property type="match status" value="1"/>
</dbReference>
<dbReference type="Proteomes" id="UP000061809">
    <property type="component" value="Chromosome"/>
</dbReference>
<dbReference type="KEGG" id="bcel:BcellWH2_00285"/>
<gene>
    <name evidence="1" type="ORF">BcellWH2_00285</name>
</gene>
<dbReference type="InterPro" id="IPR008886">
    <property type="entry name" value="UPF0227/Esterase_YqiA"/>
</dbReference>
<accession>A0A0P0FR26</accession>
<dbReference type="AlphaFoldDB" id="A0A0P0FR26"/>
<organism evidence="1 2">
    <name type="scientific">Bacteroides cellulosilyticus</name>
    <dbReference type="NCBI Taxonomy" id="246787"/>
    <lineage>
        <taxon>Bacteria</taxon>
        <taxon>Pseudomonadati</taxon>
        <taxon>Bacteroidota</taxon>
        <taxon>Bacteroidia</taxon>
        <taxon>Bacteroidales</taxon>
        <taxon>Bacteroidaceae</taxon>
        <taxon>Bacteroides</taxon>
    </lineage>
</organism>
<dbReference type="Gene3D" id="1.10.357.40">
    <property type="entry name" value="YbiA-like"/>
    <property type="match status" value="1"/>
</dbReference>
<dbReference type="InterPro" id="IPR012596">
    <property type="entry name" value="Phage_T4_Y12G"/>
</dbReference>
<protein>
    <submittedName>
        <fullName evidence="1">Esterase YqiA</fullName>
    </submittedName>
</protein>
<dbReference type="InterPro" id="IPR037238">
    <property type="entry name" value="YbiA-like_sf"/>
</dbReference>
<name>A0A0P0FR26_9BACE</name>
<evidence type="ECO:0000313" key="2">
    <source>
        <dbReference type="Proteomes" id="UP000061809"/>
    </source>
</evidence>
<dbReference type="Pfam" id="PF08010">
    <property type="entry name" value="Phage_30_3"/>
    <property type="match status" value="1"/>
</dbReference>
<evidence type="ECO:0000313" key="1">
    <source>
        <dbReference type="EMBL" id="ALJ57561.1"/>
    </source>
</evidence>
<dbReference type="PATRIC" id="fig|246787.4.peg.298"/>
<dbReference type="SUPFAM" id="SSF143990">
    <property type="entry name" value="YbiA-like"/>
    <property type="match status" value="1"/>
</dbReference>